<gene>
    <name evidence="1" type="ORF">BJ508DRAFT_311012</name>
</gene>
<dbReference type="EMBL" id="ML119743">
    <property type="protein sequence ID" value="RPA76505.1"/>
    <property type="molecule type" value="Genomic_DNA"/>
</dbReference>
<reference evidence="1 2" key="1">
    <citation type="journal article" date="2018" name="Nat. Ecol. Evol.">
        <title>Pezizomycetes genomes reveal the molecular basis of ectomycorrhizal truffle lifestyle.</title>
        <authorList>
            <person name="Murat C."/>
            <person name="Payen T."/>
            <person name="Noel B."/>
            <person name="Kuo A."/>
            <person name="Morin E."/>
            <person name="Chen J."/>
            <person name="Kohler A."/>
            <person name="Krizsan K."/>
            <person name="Balestrini R."/>
            <person name="Da Silva C."/>
            <person name="Montanini B."/>
            <person name="Hainaut M."/>
            <person name="Levati E."/>
            <person name="Barry K.W."/>
            <person name="Belfiori B."/>
            <person name="Cichocki N."/>
            <person name="Clum A."/>
            <person name="Dockter R.B."/>
            <person name="Fauchery L."/>
            <person name="Guy J."/>
            <person name="Iotti M."/>
            <person name="Le Tacon F."/>
            <person name="Lindquist E.A."/>
            <person name="Lipzen A."/>
            <person name="Malagnac F."/>
            <person name="Mello A."/>
            <person name="Molinier V."/>
            <person name="Miyauchi S."/>
            <person name="Poulain J."/>
            <person name="Riccioni C."/>
            <person name="Rubini A."/>
            <person name="Sitrit Y."/>
            <person name="Splivallo R."/>
            <person name="Traeger S."/>
            <person name="Wang M."/>
            <person name="Zifcakova L."/>
            <person name="Wipf D."/>
            <person name="Zambonelli A."/>
            <person name="Paolocci F."/>
            <person name="Nowrousian M."/>
            <person name="Ottonello S."/>
            <person name="Baldrian P."/>
            <person name="Spatafora J.W."/>
            <person name="Henrissat B."/>
            <person name="Nagy L.G."/>
            <person name="Aury J.M."/>
            <person name="Wincker P."/>
            <person name="Grigoriev I.V."/>
            <person name="Bonfante P."/>
            <person name="Martin F.M."/>
        </authorList>
    </citation>
    <scope>NUCLEOTIDE SEQUENCE [LARGE SCALE GENOMIC DNA]</scope>
    <source>
        <strain evidence="1 2">RN42</strain>
    </source>
</reference>
<proteinExistence type="predicted"/>
<evidence type="ECO:0000313" key="2">
    <source>
        <dbReference type="Proteomes" id="UP000275078"/>
    </source>
</evidence>
<protein>
    <submittedName>
        <fullName evidence="1">Uncharacterized protein</fullName>
    </submittedName>
</protein>
<accession>A0A3N4HRN4</accession>
<dbReference type="Proteomes" id="UP000275078">
    <property type="component" value="Unassembled WGS sequence"/>
</dbReference>
<dbReference type="AlphaFoldDB" id="A0A3N4HRN4"/>
<organism evidence="1 2">
    <name type="scientific">Ascobolus immersus RN42</name>
    <dbReference type="NCBI Taxonomy" id="1160509"/>
    <lineage>
        <taxon>Eukaryota</taxon>
        <taxon>Fungi</taxon>
        <taxon>Dikarya</taxon>
        <taxon>Ascomycota</taxon>
        <taxon>Pezizomycotina</taxon>
        <taxon>Pezizomycetes</taxon>
        <taxon>Pezizales</taxon>
        <taxon>Ascobolaceae</taxon>
        <taxon>Ascobolus</taxon>
    </lineage>
</organism>
<sequence>MASFSKLPNELRLAVTDNLTDWKDIRAFRLADAINNELISEPYLRRMHHLNASDQIFVSSLGSALNPSLANGLSSALHNLFRSARIFTPQSNNGTQDDFLAFCYKHDLFSALKDLADKATPIELEQAHGCHEDVYEAIHSLGGLALRWQLNFPMDTLCFDDAMEFSGLSGQRDMLEDLMCGFEADDEDQARLMKAAFEITGKWLVDVLSVDRFCDSWNDMMDQIEALVLELQDVCRFIFMVQELLEHFKGIE</sequence>
<keyword evidence="2" id="KW-1185">Reference proteome</keyword>
<name>A0A3N4HRN4_ASCIM</name>
<evidence type="ECO:0000313" key="1">
    <source>
        <dbReference type="EMBL" id="RPA76505.1"/>
    </source>
</evidence>